<sequence length="526" mass="57958">MSGFLRALNAIFRYSRSARNGLDKARDAGALCMVVRGLDWQPKDSTDLRVGVRHRRQNIKASEQIDADWTTYLPAYARERSSGWVHFDSVWASSYVDPSLKRIHGTFLLPEGYTFAVVPRDTFLLSKVEGSKDQGSKSDITASKSIVKAVASIVQIVAALTTLLSHRSDLVDRWGYASYHLTVIPYLFMTLVNLISNLVIADYPCLYMVRTDTMAEAETLGGSFEGEVAQTISRIAHDDSLVEDLAYTGMTNEDIAEFVAFLIVPTLCFWQPNMASCVLPIPLYFLGKAKARKAGASKSTTVDMHIHGARKDRHVGFAGPGLEPEVASRVTEGQRNLSSGNDPDYQTMMHTEGAAALGPSGTLSKISPSRTVRTRYGVVLELAIGFAIVGFFFGLIVALTRLQTGESSRTERGIMMAWLASGLYGFCIPFMSIYELLRLTLSLPYSAITAPAQRKKFLSKVYRMKNTGGLPKPRLSDVGKINAADQQLALNVALCFLPLAAFIPPIWGFVLVGRMLMEWGNCTRLY</sequence>
<evidence type="ECO:0000313" key="2">
    <source>
        <dbReference type="EMBL" id="THZ79578.1"/>
    </source>
</evidence>
<reference evidence="2 3" key="1">
    <citation type="submission" date="2018-10" db="EMBL/GenBank/DDBJ databases">
        <title>Fifty Aureobasidium pullulans genomes reveal a recombining polyextremotolerant generalist.</title>
        <authorList>
            <person name="Gostincar C."/>
            <person name="Turk M."/>
            <person name="Zajc J."/>
            <person name="Gunde-Cimerman N."/>
        </authorList>
    </citation>
    <scope>NUCLEOTIDE SEQUENCE [LARGE SCALE GENOMIC DNA]</scope>
    <source>
        <strain evidence="2 3">EXF-3519</strain>
    </source>
</reference>
<keyword evidence="1" id="KW-0812">Transmembrane</keyword>
<dbReference type="AlphaFoldDB" id="A0A4S9XIZ5"/>
<feature type="transmembrane region" description="Helical" evidence="1">
    <location>
        <begin position="488"/>
        <end position="510"/>
    </location>
</feature>
<accession>A0A4S9XIZ5</accession>
<feature type="transmembrane region" description="Helical" evidence="1">
    <location>
        <begin position="378"/>
        <end position="402"/>
    </location>
</feature>
<dbReference type="EMBL" id="QZBS01000003">
    <property type="protein sequence ID" value="THZ79578.1"/>
    <property type="molecule type" value="Genomic_DNA"/>
</dbReference>
<feature type="transmembrane region" description="Helical" evidence="1">
    <location>
        <begin position="414"/>
        <end position="437"/>
    </location>
</feature>
<name>A0A4S9XIZ5_AURPU</name>
<organism evidence="2 3">
    <name type="scientific">Aureobasidium pullulans</name>
    <name type="common">Black yeast</name>
    <name type="synonym">Pullularia pullulans</name>
    <dbReference type="NCBI Taxonomy" id="5580"/>
    <lineage>
        <taxon>Eukaryota</taxon>
        <taxon>Fungi</taxon>
        <taxon>Dikarya</taxon>
        <taxon>Ascomycota</taxon>
        <taxon>Pezizomycotina</taxon>
        <taxon>Dothideomycetes</taxon>
        <taxon>Dothideomycetidae</taxon>
        <taxon>Dothideales</taxon>
        <taxon>Saccotheciaceae</taxon>
        <taxon>Aureobasidium</taxon>
    </lineage>
</organism>
<dbReference type="Proteomes" id="UP000309734">
    <property type="component" value="Unassembled WGS sequence"/>
</dbReference>
<comment type="caution">
    <text evidence="2">The sequence shown here is derived from an EMBL/GenBank/DDBJ whole genome shotgun (WGS) entry which is preliminary data.</text>
</comment>
<evidence type="ECO:0000256" key="1">
    <source>
        <dbReference type="SAM" id="Phobius"/>
    </source>
</evidence>
<keyword evidence="1" id="KW-1133">Transmembrane helix</keyword>
<evidence type="ECO:0000313" key="3">
    <source>
        <dbReference type="Proteomes" id="UP000309734"/>
    </source>
</evidence>
<feature type="transmembrane region" description="Helical" evidence="1">
    <location>
        <begin position="146"/>
        <end position="165"/>
    </location>
</feature>
<feature type="transmembrane region" description="Helical" evidence="1">
    <location>
        <begin position="177"/>
        <end position="200"/>
    </location>
</feature>
<gene>
    <name evidence="2" type="ORF">D6C85_00373</name>
</gene>
<keyword evidence="1" id="KW-0472">Membrane</keyword>
<proteinExistence type="predicted"/>
<protein>
    <submittedName>
        <fullName evidence="2">Uncharacterized protein</fullName>
    </submittedName>
</protein>